<feature type="binding site" evidence="8">
    <location>
        <position position="69"/>
    </location>
    <ligand>
        <name>(R)-pantoate</name>
        <dbReference type="ChEBI" id="CHEBI:15980"/>
    </ligand>
</feature>
<accession>A0A9X1SK16</accession>
<keyword evidence="3 8" id="KW-0436">Ligase</keyword>
<dbReference type="FunFam" id="3.30.1300.10:FF:000001">
    <property type="entry name" value="Pantothenate synthetase"/>
    <property type="match status" value="1"/>
</dbReference>
<evidence type="ECO:0000256" key="5">
    <source>
        <dbReference type="ARBA" id="ARBA00022741"/>
    </source>
</evidence>
<feature type="binding site" evidence="8">
    <location>
        <position position="184"/>
    </location>
    <ligand>
        <name>ATP</name>
        <dbReference type="ChEBI" id="CHEBI:30616"/>
    </ligand>
</feature>
<comment type="miscellaneous">
    <text evidence="8">The reaction proceeds by a bi uni uni bi ping pong mechanism.</text>
</comment>
<evidence type="ECO:0000256" key="8">
    <source>
        <dbReference type="HAMAP-Rule" id="MF_00158"/>
    </source>
</evidence>
<dbReference type="InterPro" id="IPR003721">
    <property type="entry name" value="Pantoate_ligase"/>
</dbReference>
<dbReference type="InterPro" id="IPR042176">
    <property type="entry name" value="Pantoate_ligase_C"/>
</dbReference>
<feature type="binding site" evidence="8">
    <location>
        <begin position="192"/>
        <end position="195"/>
    </location>
    <ligand>
        <name>ATP</name>
        <dbReference type="ChEBI" id="CHEBI:30616"/>
    </ligand>
</feature>
<evidence type="ECO:0000256" key="7">
    <source>
        <dbReference type="ARBA" id="ARBA00048258"/>
    </source>
</evidence>
<evidence type="ECO:0000313" key="9">
    <source>
        <dbReference type="EMBL" id="MCC9629264.1"/>
    </source>
</evidence>
<reference evidence="9" key="1">
    <citation type="submission" date="2021-11" db="EMBL/GenBank/DDBJ databases">
        <title>Genome sequence.</title>
        <authorList>
            <person name="Sun Q."/>
        </authorList>
    </citation>
    <scope>NUCLEOTIDE SEQUENCE</scope>
    <source>
        <strain evidence="9">JC732</strain>
    </source>
</reference>
<comment type="similarity">
    <text evidence="2 8">Belongs to the pantothenate synthetase family.</text>
</comment>
<keyword evidence="6 8" id="KW-0067">ATP-binding</keyword>
<feature type="binding site" evidence="8">
    <location>
        <position position="69"/>
    </location>
    <ligand>
        <name>beta-alanine</name>
        <dbReference type="ChEBI" id="CHEBI:57966"/>
    </ligand>
</feature>
<dbReference type="AlphaFoldDB" id="A0A9X1SK16"/>
<proteinExistence type="inferred from homology"/>
<organism evidence="9 10">
    <name type="scientific">Blastopirellula sediminis</name>
    <dbReference type="NCBI Taxonomy" id="2894196"/>
    <lineage>
        <taxon>Bacteria</taxon>
        <taxon>Pseudomonadati</taxon>
        <taxon>Planctomycetota</taxon>
        <taxon>Planctomycetia</taxon>
        <taxon>Pirellulales</taxon>
        <taxon>Pirellulaceae</taxon>
        <taxon>Blastopirellula</taxon>
    </lineage>
</organism>
<dbReference type="GO" id="GO:0004592">
    <property type="term" value="F:pantoate-beta-alanine ligase activity"/>
    <property type="evidence" value="ECO:0007669"/>
    <property type="project" value="UniProtKB-UniRule"/>
</dbReference>
<evidence type="ECO:0000256" key="6">
    <source>
        <dbReference type="ARBA" id="ARBA00022840"/>
    </source>
</evidence>
<dbReference type="CDD" id="cd00560">
    <property type="entry name" value="PanC"/>
    <property type="match status" value="1"/>
</dbReference>
<dbReference type="NCBIfam" id="TIGR00125">
    <property type="entry name" value="cyt_tran_rel"/>
    <property type="match status" value="1"/>
</dbReference>
<name>A0A9X1SK16_9BACT</name>
<dbReference type="Gene3D" id="3.30.1300.10">
    <property type="entry name" value="Pantoate-beta-alanine ligase, C-terminal domain"/>
    <property type="match status" value="1"/>
</dbReference>
<dbReference type="EC" id="6.3.2.1" evidence="8"/>
<dbReference type="PANTHER" id="PTHR21299:SF1">
    <property type="entry name" value="PANTOATE--BETA-ALANINE LIGASE"/>
    <property type="match status" value="1"/>
</dbReference>
<evidence type="ECO:0000256" key="2">
    <source>
        <dbReference type="ARBA" id="ARBA00009256"/>
    </source>
</evidence>
<dbReference type="NCBIfam" id="TIGR00018">
    <property type="entry name" value="panC"/>
    <property type="match status" value="1"/>
</dbReference>
<evidence type="ECO:0000256" key="1">
    <source>
        <dbReference type="ARBA" id="ARBA00004990"/>
    </source>
</evidence>
<sequence>MSNSPKLTPELIHSPKEMRAKVIEAQRSGLKVGFVPTMGALHEGHLSLVGRAAAECDIAVVSIFVNPTQFGPNEDFSKYPRTLDSDVEMLSQYHPVWVFCPEAADMYPPGMSTVVSPPSVALPLEGEFRPTHFAGVTTIVLKLFNIVPADIAYFGQKDYQQACVLRQMAIDLDVATRIVVCPIVREEDGLAMSSRNRYLSPEERTAALSISRALRVATERLEAGDRNAASIAAGMRAEMNAAGIREIDYAVLANPQTLETLQTATDTVVILIAARVGQTRLIDNCVVSLTPTL</sequence>
<comment type="function">
    <text evidence="8">Catalyzes the condensation of pantoate with beta-alanine in an ATP-dependent reaction via a pantoyl-adenylate intermediate.</text>
</comment>
<comment type="subcellular location">
    <subcellularLocation>
        <location evidence="8">Cytoplasm</location>
    </subcellularLocation>
</comment>
<dbReference type="GO" id="GO:0005829">
    <property type="term" value="C:cytosol"/>
    <property type="evidence" value="ECO:0007669"/>
    <property type="project" value="TreeGrafter"/>
</dbReference>
<dbReference type="InterPro" id="IPR014729">
    <property type="entry name" value="Rossmann-like_a/b/a_fold"/>
</dbReference>
<dbReference type="SUPFAM" id="SSF52374">
    <property type="entry name" value="Nucleotidylyl transferase"/>
    <property type="match status" value="1"/>
</dbReference>
<feature type="binding site" evidence="8">
    <location>
        <begin position="155"/>
        <end position="158"/>
    </location>
    <ligand>
        <name>ATP</name>
        <dbReference type="ChEBI" id="CHEBI:30616"/>
    </ligand>
</feature>
<dbReference type="GO" id="GO:0015940">
    <property type="term" value="P:pantothenate biosynthetic process"/>
    <property type="evidence" value="ECO:0007669"/>
    <property type="project" value="UniProtKB-UniRule"/>
</dbReference>
<dbReference type="HAMAP" id="MF_00158">
    <property type="entry name" value="PanC"/>
    <property type="match status" value="1"/>
</dbReference>
<evidence type="ECO:0000256" key="4">
    <source>
        <dbReference type="ARBA" id="ARBA00022655"/>
    </source>
</evidence>
<dbReference type="EMBL" id="JAJKFT010000010">
    <property type="protein sequence ID" value="MCC9629264.1"/>
    <property type="molecule type" value="Genomic_DNA"/>
</dbReference>
<comment type="caution">
    <text evidence="9">The sequence shown here is derived from an EMBL/GenBank/DDBJ whole genome shotgun (WGS) entry which is preliminary data.</text>
</comment>
<dbReference type="PANTHER" id="PTHR21299">
    <property type="entry name" value="CYTIDYLATE KINASE/PANTOATE-BETA-ALANINE LIGASE"/>
    <property type="match status" value="1"/>
</dbReference>
<dbReference type="RefSeq" id="WP_230219111.1">
    <property type="nucleotide sequence ID" value="NZ_JAJKFT010000010.1"/>
</dbReference>
<keyword evidence="5 8" id="KW-0547">Nucleotide-binding</keyword>
<evidence type="ECO:0000256" key="3">
    <source>
        <dbReference type="ARBA" id="ARBA00022598"/>
    </source>
</evidence>
<dbReference type="Pfam" id="PF02569">
    <property type="entry name" value="Pantoate_ligase"/>
    <property type="match status" value="1"/>
</dbReference>
<dbReference type="Proteomes" id="UP001139103">
    <property type="component" value="Unassembled WGS sequence"/>
</dbReference>
<dbReference type="InterPro" id="IPR004821">
    <property type="entry name" value="Cyt_trans-like"/>
</dbReference>
<comment type="pathway">
    <text evidence="1 8">Cofactor biosynthesis; (R)-pantothenate biosynthesis; (R)-pantothenate from (R)-pantoate and beta-alanine: step 1/1.</text>
</comment>
<keyword evidence="8" id="KW-0963">Cytoplasm</keyword>
<protein>
    <recommendedName>
        <fullName evidence="8">Pantothenate synthetase</fullName>
        <shortName evidence="8">PS</shortName>
        <ecNumber evidence="8">6.3.2.1</ecNumber>
    </recommendedName>
    <alternativeName>
        <fullName evidence="8">Pantoate--beta-alanine ligase</fullName>
    </alternativeName>
    <alternativeName>
        <fullName evidence="8">Pantoate-activating enzyme</fullName>
    </alternativeName>
</protein>
<comment type="subunit">
    <text evidence="8">Homodimer.</text>
</comment>
<comment type="catalytic activity">
    <reaction evidence="7 8">
        <text>(R)-pantoate + beta-alanine + ATP = (R)-pantothenate + AMP + diphosphate + H(+)</text>
        <dbReference type="Rhea" id="RHEA:10912"/>
        <dbReference type="ChEBI" id="CHEBI:15378"/>
        <dbReference type="ChEBI" id="CHEBI:15980"/>
        <dbReference type="ChEBI" id="CHEBI:29032"/>
        <dbReference type="ChEBI" id="CHEBI:30616"/>
        <dbReference type="ChEBI" id="CHEBI:33019"/>
        <dbReference type="ChEBI" id="CHEBI:57966"/>
        <dbReference type="ChEBI" id="CHEBI:456215"/>
        <dbReference type="EC" id="6.3.2.1"/>
    </reaction>
</comment>
<feature type="binding site" evidence="8">
    <location>
        <begin position="38"/>
        <end position="45"/>
    </location>
    <ligand>
        <name>ATP</name>
        <dbReference type="ChEBI" id="CHEBI:30616"/>
    </ligand>
</feature>
<dbReference type="GO" id="GO:0005524">
    <property type="term" value="F:ATP binding"/>
    <property type="evidence" value="ECO:0007669"/>
    <property type="project" value="UniProtKB-KW"/>
</dbReference>
<dbReference type="Gene3D" id="3.40.50.620">
    <property type="entry name" value="HUPs"/>
    <property type="match status" value="1"/>
</dbReference>
<gene>
    <name evidence="8 9" type="primary">panC</name>
    <name evidence="9" type="ORF">LOC68_12745</name>
</gene>
<feature type="binding site" evidence="8">
    <location>
        <position position="161"/>
    </location>
    <ligand>
        <name>(R)-pantoate</name>
        <dbReference type="ChEBI" id="CHEBI:15980"/>
    </ligand>
</feature>
<evidence type="ECO:0000313" key="10">
    <source>
        <dbReference type="Proteomes" id="UP001139103"/>
    </source>
</evidence>
<keyword evidence="10" id="KW-1185">Reference proteome</keyword>
<keyword evidence="4 8" id="KW-0566">Pantothenate biosynthesis</keyword>
<feature type="active site" description="Proton donor" evidence="8">
    <location>
        <position position="45"/>
    </location>
</feature>